<dbReference type="SUPFAM" id="SSF46785">
    <property type="entry name" value="Winged helix' DNA-binding domain"/>
    <property type="match status" value="1"/>
</dbReference>
<dbReference type="PANTHER" id="PTHR30346:SF0">
    <property type="entry name" value="HCA OPERON TRANSCRIPTIONAL ACTIVATOR HCAR"/>
    <property type="match status" value="1"/>
</dbReference>
<evidence type="ECO:0000256" key="4">
    <source>
        <dbReference type="ARBA" id="ARBA00023163"/>
    </source>
</evidence>
<protein>
    <submittedName>
        <fullName evidence="6">DNA-binding transcriptional regulator, LysR family</fullName>
    </submittedName>
</protein>
<dbReference type="PROSITE" id="PS50931">
    <property type="entry name" value="HTH_LYSR"/>
    <property type="match status" value="1"/>
</dbReference>
<evidence type="ECO:0000256" key="3">
    <source>
        <dbReference type="ARBA" id="ARBA00023125"/>
    </source>
</evidence>
<comment type="similarity">
    <text evidence="1">Belongs to the LysR transcriptional regulatory family.</text>
</comment>
<dbReference type="SUPFAM" id="SSF53850">
    <property type="entry name" value="Periplasmic binding protein-like II"/>
    <property type="match status" value="1"/>
</dbReference>
<reference evidence="6 7" key="1">
    <citation type="submission" date="2016-10" db="EMBL/GenBank/DDBJ databases">
        <authorList>
            <person name="de Groot N.N."/>
        </authorList>
    </citation>
    <scope>NUCLEOTIDE SEQUENCE [LARGE SCALE GENOMIC DNA]</scope>
    <source>
        <strain evidence="6 7">DSM 27375</strain>
    </source>
</reference>
<dbReference type="FunFam" id="1.10.10.10:FF:000001">
    <property type="entry name" value="LysR family transcriptional regulator"/>
    <property type="match status" value="1"/>
</dbReference>
<keyword evidence="3 6" id="KW-0238">DNA-binding</keyword>
<gene>
    <name evidence="6" type="ORF">SAMN04488117_10963</name>
</gene>
<evidence type="ECO:0000313" key="6">
    <source>
        <dbReference type="EMBL" id="SDF95281.1"/>
    </source>
</evidence>
<dbReference type="Proteomes" id="UP000182284">
    <property type="component" value="Unassembled WGS sequence"/>
</dbReference>
<name>A0A1G7Q9R2_9RHOB</name>
<dbReference type="InterPro" id="IPR036390">
    <property type="entry name" value="WH_DNA-bd_sf"/>
</dbReference>
<dbReference type="InterPro" id="IPR005119">
    <property type="entry name" value="LysR_subst-bd"/>
</dbReference>
<evidence type="ECO:0000259" key="5">
    <source>
        <dbReference type="PROSITE" id="PS50931"/>
    </source>
</evidence>
<dbReference type="Pfam" id="PF00126">
    <property type="entry name" value="HTH_1"/>
    <property type="match status" value="1"/>
</dbReference>
<dbReference type="PANTHER" id="PTHR30346">
    <property type="entry name" value="TRANSCRIPTIONAL DUAL REGULATOR HCAR-RELATED"/>
    <property type="match status" value="1"/>
</dbReference>
<dbReference type="OrthoDB" id="9815174at2"/>
<accession>A0A1G7Q9R2</accession>
<sequence>MRKNRVMKKGLGRATLEFKRLKYFIAVAEELHFGRAAARLEMAQPPLSRQIATLEKEIGAQLFDRARSQIRLTEAGAVLLDRARDILDDLDSAYREVELIGRGGAGRLRVAFVGSATHGVLPSLIKSYRSHYPHVDLSLSSMNNAELERGLIQRDIDIAVARPNLQGDEFRSMALHHEPLILALPDNSALAGQSLPIKLADLDKETFVLYPRRPRPSFADHILKVCEGEGFTPVDQIFAQDYQTAISLVSVGVGLAMVPKSVSNSPRAGVLYRSYEGNNPGTSLTVHARRDNRKPQVLQFFDIIEKYTRKRT</sequence>
<dbReference type="GO" id="GO:0032993">
    <property type="term" value="C:protein-DNA complex"/>
    <property type="evidence" value="ECO:0007669"/>
    <property type="project" value="TreeGrafter"/>
</dbReference>
<evidence type="ECO:0000256" key="1">
    <source>
        <dbReference type="ARBA" id="ARBA00009437"/>
    </source>
</evidence>
<dbReference type="GO" id="GO:0003700">
    <property type="term" value="F:DNA-binding transcription factor activity"/>
    <property type="evidence" value="ECO:0007669"/>
    <property type="project" value="InterPro"/>
</dbReference>
<evidence type="ECO:0000256" key="2">
    <source>
        <dbReference type="ARBA" id="ARBA00023015"/>
    </source>
</evidence>
<keyword evidence="4" id="KW-0804">Transcription</keyword>
<dbReference type="CDD" id="cd08414">
    <property type="entry name" value="PBP2_LTTR_aromatics_like"/>
    <property type="match status" value="1"/>
</dbReference>
<dbReference type="InterPro" id="IPR000847">
    <property type="entry name" value="LysR_HTH_N"/>
</dbReference>
<dbReference type="InterPro" id="IPR036388">
    <property type="entry name" value="WH-like_DNA-bd_sf"/>
</dbReference>
<dbReference type="Gene3D" id="3.40.190.10">
    <property type="entry name" value="Periplasmic binding protein-like II"/>
    <property type="match status" value="2"/>
</dbReference>
<organism evidence="6 7">
    <name type="scientific">Celeribacter baekdonensis</name>
    <dbReference type="NCBI Taxonomy" id="875171"/>
    <lineage>
        <taxon>Bacteria</taxon>
        <taxon>Pseudomonadati</taxon>
        <taxon>Pseudomonadota</taxon>
        <taxon>Alphaproteobacteria</taxon>
        <taxon>Rhodobacterales</taxon>
        <taxon>Roseobacteraceae</taxon>
        <taxon>Celeribacter</taxon>
    </lineage>
</organism>
<proteinExistence type="inferred from homology"/>
<keyword evidence="2" id="KW-0805">Transcription regulation</keyword>
<feature type="domain" description="HTH lysR-type" evidence="5">
    <location>
        <begin position="16"/>
        <end position="73"/>
    </location>
</feature>
<dbReference type="Gene3D" id="1.10.10.10">
    <property type="entry name" value="Winged helix-like DNA-binding domain superfamily/Winged helix DNA-binding domain"/>
    <property type="match status" value="1"/>
</dbReference>
<dbReference type="PRINTS" id="PR00039">
    <property type="entry name" value="HTHLYSR"/>
</dbReference>
<dbReference type="Pfam" id="PF03466">
    <property type="entry name" value="LysR_substrate"/>
    <property type="match status" value="1"/>
</dbReference>
<dbReference type="RefSeq" id="WP_083351839.1">
    <property type="nucleotide sequence ID" value="NZ_FNBL01000009.1"/>
</dbReference>
<dbReference type="EMBL" id="FNBL01000009">
    <property type="protein sequence ID" value="SDF95281.1"/>
    <property type="molecule type" value="Genomic_DNA"/>
</dbReference>
<dbReference type="GO" id="GO:0003677">
    <property type="term" value="F:DNA binding"/>
    <property type="evidence" value="ECO:0007669"/>
    <property type="project" value="UniProtKB-KW"/>
</dbReference>
<evidence type="ECO:0000313" key="7">
    <source>
        <dbReference type="Proteomes" id="UP000182284"/>
    </source>
</evidence>
<dbReference type="AlphaFoldDB" id="A0A1G7Q9R2"/>